<keyword evidence="2" id="KW-0479">Metal-binding</keyword>
<dbReference type="PANTHER" id="PTHR10293">
    <property type="entry name" value="GLUTAREDOXIN FAMILY MEMBER"/>
    <property type="match status" value="1"/>
</dbReference>
<dbReference type="InterPro" id="IPR004480">
    <property type="entry name" value="Monothiol_GRX-rel"/>
</dbReference>
<dbReference type="InterPro" id="IPR002109">
    <property type="entry name" value="Glutaredoxin"/>
</dbReference>
<dbReference type="EMBL" id="CARXXK010000001">
    <property type="protein sequence ID" value="CAI6352069.1"/>
    <property type="molecule type" value="Genomic_DNA"/>
</dbReference>
<evidence type="ECO:0000256" key="5">
    <source>
        <dbReference type="ARBA" id="ARBA00023284"/>
    </source>
</evidence>
<dbReference type="Proteomes" id="UP001160148">
    <property type="component" value="Unassembled WGS sequence"/>
</dbReference>
<evidence type="ECO:0000256" key="4">
    <source>
        <dbReference type="ARBA" id="ARBA00023014"/>
    </source>
</evidence>
<keyword evidence="1" id="KW-0001">2Fe-2S</keyword>
<dbReference type="InterPro" id="IPR036249">
    <property type="entry name" value="Thioredoxin-like_sf"/>
</dbReference>
<dbReference type="Pfam" id="PF00462">
    <property type="entry name" value="Glutaredoxin"/>
    <property type="match status" value="1"/>
</dbReference>
<dbReference type="CDD" id="cd03028">
    <property type="entry name" value="GRX_PICOT_like"/>
    <property type="match status" value="1"/>
</dbReference>
<evidence type="ECO:0000256" key="2">
    <source>
        <dbReference type="ARBA" id="ARBA00022723"/>
    </source>
</evidence>
<keyword evidence="5" id="KW-0676">Redox-active center</keyword>
<comment type="caution">
    <text evidence="9">The sequence shown here is derived from an EMBL/GenBank/DDBJ whole genome shotgun (WGS) entry which is preliminary data.</text>
</comment>
<sequence>MTSLLRQMCYINKTTRIGSLNVYKQFLCAKSDDPIQSHIGKLVKGNKIVVFMKGDPQAPRCGFSNAVVDILNIHKAKFEAHDVLVDENLRNGIKEFSNWPTIPQVFVDGEFIGGCDILLQLHRSGELDKILEKNTQENPVA</sequence>
<dbReference type="InterPro" id="IPR033658">
    <property type="entry name" value="GRX_PICOT-like"/>
</dbReference>
<evidence type="ECO:0000313" key="9">
    <source>
        <dbReference type="EMBL" id="CAI6352069.1"/>
    </source>
</evidence>
<evidence type="ECO:0000256" key="1">
    <source>
        <dbReference type="ARBA" id="ARBA00022714"/>
    </source>
</evidence>
<organism evidence="9 10">
    <name type="scientific">Macrosiphum euphorbiae</name>
    <name type="common">potato aphid</name>
    <dbReference type="NCBI Taxonomy" id="13131"/>
    <lineage>
        <taxon>Eukaryota</taxon>
        <taxon>Metazoa</taxon>
        <taxon>Ecdysozoa</taxon>
        <taxon>Arthropoda</taxon>
        <taxon>Hexapoda</taxon>
        <taxon>Insecta</taxon>
        <taxon>Pterygota</taxon>
        <taxon>Neoptera</taxon>
        <taxon>Paraneoptera</taxon>
        <taxon>Hemiptera</taxon>
        <taxon>Sternorrhyncha</taxon>
        <taxon>Aphidomorpha</taxon>
        <taxon>Aphidoidea</taxon>
        <taxon>Aphididae</taxon>
        <taxon>Macrosiphini</taxon>
        <taxon>Macrosiphum</taxon>
    </lineage>
</organism>
<feature type="domain" description="Glutaredoxin" evidence="8">
    <location>
        <begin position="48"/>
        <end position="112"/>
    </location>
</feature>
<evidence type="ECO:0000313" key="10">
    <source>
        <dbReference type="Proteomes" id="UP001160148"/>
    </source>
</evidence>
<reference evidence="9 10" key="1">
    <citation type="submission" date="2023-01" db="EMBL/GenBank/DDBJ databases">
        <authorList>
            <person name="Whitehead M."/>
        </authorList>
    </citation>
    <scope>NUCLEOTIDE SEQUENCE [LARGE SCALE GENOMIC DNA]</scope>
</reference>
<dbReference type="PROSITE" id="PS51354">
    <property type="entry name" value="GLUTAREDOXIN_2"/>
    <property type="match status" value="1"/>
</dbReference>
<dbReference type="FunFam" id="3.40.30.10:FF:000005">
    <property type="entry name" value="Glutaredoxin 5"/>
    <property type="match status" value="1"/>
</dbReference>
<name>A0AAV0W876_9HEMI</name>
<dbReference type="GO" id="GO:0051537">
    <property type="term" value="F:2 iron, 2 sulfur cluster binding"/>
    <property type="evidence" value="ECO:0007669"/>
    <property type="project" value="UniProtKB-KW"/>
</dbReference>
<proteinExistence type="predicted"/>
<evidence type="ECO:0000259" key="8">
    <source>
        <dbReference type="Pfam" id="PF00462"/>
    </source>
</evidence>
<protein>
    <recommendedName>
        <fullName evidence="6">Glutaredoxin-related protein 5, mitochondrial</fullName>
    </recommendedName>
    <alternativeName>
        <fullName evidence="7">Monothiol glutaredoxin-5</fullName>
    </alternativeName>
</protein>
<evidence type="ECO:0000256" key="7">
    <source>
        <dbReference type="ARBA" id="ARBA00076083"/>
    </source>
</evidence>
<keyword evidence="3" id="KW-0408">Iron</keyword>
<gene>
    <name evidence="9" type="ORF">MEUPH1_LOCUS8360</name>
</gene>
<accession>A0AAV0W876</accession>
<dbReference type="GO" id="GO:0046872">
    <property type="term" value="F:metal ion binding"/>
    <property type="evidence" value="ECO:0007669"/>
    <property type="project" value="UniProtKB-KW"/>
</dbReference>
<dbReference type="AlphaFoldDB" id="A0AAV0W876"/>
<dbReference type="Gene3D" id="3.40.30.10">
    <property type="entry name" value="Glutaredoxin"/>
    <property type="match status" value="1"/>
</dbReference>
<dbReference type="SUPFAM" id="SSF52833">
    <property type="entry name" value="Thioredoxin-like"/>
    <property type="match status" value="1"/>
</dbReference>
<keyword evidence="10" id="KW-1185">Reference proteome</keyword>
<evidence type="ECO:0000256" key="6">
    <source>
        <dbReference type="ARBA" id="ARBA00067456"/>
    </source>
</evidence>
<dbReference type="GO" id="GO:0005759">
    <property type="term" value="C:mitochondrial matrix"/>
    <property type="evidence" value="ECO:0007669"/>
    <property type="project" value="TreeGrafter"/>
</dbReference>
<evidence type="ECO:0000256" key="3">
    <source>
        <dbReference type="ARBA" id="ARBA00023004"/>
    </source>
</evidence>
<dbReference type="NCBIfam" id="TIGR00365">
    <property type="entry name" value="Grx4 family monothiol glutaredoxin"/>
    <property type="match status" value="1"/>
</dbReference>
<keyword evidence="4" id="KW-0411">Iron-sulfur</keyword>
<dbReference type="PANTHER" id="PTHR10293:SF16">
    <property type="entry name" value="GLUTAREDOXIN-RELATED PROTEIN 5, MITOCHONDRIAL"/>
    <property type="match status" value="1"/>
</dbReference>